<feature type="compositionally biased region" description="Polar residues" evidence="1">
    <location>
        <begin position="1"/>
        <end position="14"/>
    </location>
</feature>
<name>U9TTQ8_RHIID</name>
<dbReference type="HOGENOM" id="CLU_2122349_0_0_1"/>
<dbReference type="EMBL" id="KI286665">
    <property type="protein sequence ID" value="ESA10832.1"/>
    <property type="molecule type" value="Genomic_DNA"/>
</dbReference>
<accession>U9TTQ8</accession>
<reference evidence="2" key="1">
    <citation type="submission" date="2013-07" db="EMBL/GenBank/DDBJ databases">
        <title>The genome of an arbuscular mycorrhizal fungus provides insights into the evolution of the oldest plant symbiosis.</title>
        <authorList>
            <consortium name="DOE Joint Genome Institute"/>
            <person name="Tisserant E."/>
            <person name="Malbreil M."/>
            <person name="Kuo A."/>
            <person name="Kohler A."/>
            <person name="Symeonidi A."/>
            <person name="Balestrini R."/>
            <person name="Charron P."/>
            <person name="Duensing N."/>
            <person name="Frei-dit-Frey N."/>
            <person name="Gianinazzi-Pearson V."/>
            <person name="Gilbert B."/>
            <person name="Handa Y."/>
            <person name="Hijri M."/>
            <person name="Kaul R."/>
            <person name="Kawaguchi M."/>
            <person name="Krajinski F."/>
            <person name="Lammers P."/>
            <person name="Lapierre D."/>
            <person name="Masclaux F.G."/>
            <person name="Murat C."/>
            <person name="Morin E."/>
            <person name="Ndikumana S."/>
            <person name="Pagni M."/>
            <person name="Petitpierre D."/>
            <person name="Requena N."/>
            <person name="Rosikiewicz P."/>
            <person name="Riley R."/>
            <person name="Saito K."/>
            <person name="San Clemente H."/>
            <person name="Shapiro H."/>
            <person name="van Tuinen D."/>
            <person name="Becard G."/>
            <person name="Bonfante P."/>
            <person name="Paszkowski U."/>
            <person name="Shachar-Hill Y."/>
            <person name="Young J.P."/>
            <person name="Sanders I.R."/>
            <person name="Henrissat B."/>
            <person name="Rensing S.A."/>
            <person name="Grigoriev I.V."/>
            <person name="Corradi N."/>
            <person name="Roux C."/>
            <person name="Martin F."/>
        </authorList>
    </citation>
    <scope>NUCLEOTIDE SEQUENCE</scope>
    <source>
        <strain evidence="2">DAOM 197198</strain>
    </source>
</reference>
<dbReference type="AlphaFoldDB" id="U9TTQ8"/>
<proteinExistence type="predicted"/>
<protein>
    <submittedName>
        <fullName evidence="2">Uncharacterized protein</fullName>
    </submittedName>
</protein>
<evidence type="ECO:0000256" key="1">
    <source>
        <dbReference type="SAM" id="MobiDB-lite"/>
    </source>
</evidence>
<gene>
    <name evidence="2" type="ORF">GLOINDRAFT_28988</name>
</gene>
<organism evidence="2">
    <name type="scientific">Rhizophagus irregularis (strain DAOM 181602 / DAOM 197198 / MUCL 43194)</name>
    <name type="common">Arbuscular mycorrhizal fungus</name>
    <name type="synonym">Glomus intraradices</name>
    <dbReference type="NCBI Taxonomy" id="747089"/>
    <lineage>
        <taxon>Eukaryota</taxon>
        <taxon>Fungi</taxon>
        <taxon>Fungi incertae sedis</taxon>
        <taxon>Mucoromycota</taxon>
        <taxon>Glomeromycotina</taxon>
        <taxon>Glomeromycetes</taxon>
        <taxon>Glomerales</taxon>
        <taxon>Glomeraceae</taxon>
        <taxon>Rhizophagus</taxon>
    </lineage>
</organism>
<evidence type="ECO:0000313" key="2">
    <source>
        <dbReference type="EMBL" id="ESA10832.1"/>
    </source>
</evidence>
<feature type="region of interest" description="Disordered" evidence="1">
    <location>
        <begin position="1"/>
        <end position="23"/>
    </location>
</feature>
<sequence length="114" mass="13022">MQTSKSAHMQSPTKTSKRNIPYNKTLYEATKAKYNLRSNKQAKGSAEDSEYFPATNEELTFTTTQVYQMAPYSKKLSNLTTTNHRQITNLQSNHTTLSISSPALMHHINRFVIH</sequence>